<name>A0A193BYA9_AMYOR</name>
<dbReference type="SUPFAM" id="SSF54593">
    <property type="entry name" value="Glyoxalase/Bleomycin resistance protein/Dihydroxybiphenyl dioxygenase"/>
    <property type="match status" value="1"/>
</dbReference>
<dbReference type="KEGG" id="aori:SD37_16895"/>
<dbReference type="InterPro" id="IPR029068">
    <property type="entry name" value="Glyas_Bleomycin-R_OHBP_Dase"/>
</dbReference>
<dbReference type="Pfam" id="PF00903">
    <property type="entry name" value="Glyoxalase"/>
    <property type="match status" value="1"/>
</dbReference>
<dbReference type="Proteomes" id="UP000093695">
    <property type="component" value="Chromosome"/>
</dbReference>
<evidence type="ECO:0000313" key="2">
    <source>
        <dbReference type="EMBL" id="ANN17154.1"/>
    </source>
</evidence>
<gene>
    <name evidence="2" type="ORF">SD37_16895</name>
</gene>
<protein>
    <submittedName>
        <fullName evidence="2">Bleomycin resistance protein</fullName>
    </submittedName>
</protein>
<organism evidence="2 3">
    <name type="scientific">Amycolatopsis orientalis</name>
    <name type="common">Nocardia orientalis</name>
    <dbReference type="NCBI Taxonomy" id="31958"/>
    <lineage>
        <taxon>Bacteria</taxon>
        <taxon>Bacillati</taxon>
        <taxon>Actinomycetota</taxon>
        <taxon>Actinomycetes</taxon>
        <taxon>Pseudonocardiales</taxon>
        <taxon>Pseudonocardiaceae</taxon>
        <taxon>Amycolatopsis</taxon>
    </lineage>
</organism>
<dbReference type="InterPro" id="IPR037523">
    <property type="entry name" value="VOC_core"/>
</dbReference>
<feature type="domain" description="VOC" evidence="1">
    <location>
        <begin position="7"/>
        <end position="114"/>
    </location>
</feature>
<evidence type="ECO:0000313" key="3">
    <source>
        <dbReference type="Proteomes" id="UP000093695"/>
    </source>
</evidence>
<dbReference type="PROSITE" id="PS51819">
    <property type="entry name" value="VOC"/>
    <property type="match status" value="1"/>
</dbReference>
<dbReference type="eggNOG" id="COG0346">
    <property type="taxonomic scope" value="Bacteria"/>
</dbReference>
<sequence length="120" mass="13003">MSVDFLGIRTVIYPAPDLKAAKKWWTSVLNIEPYFDQPFYVGYSVAGYELALDPDGDPEIGPITYWGVEDVEASEEALLAAGATSHSGVEEVGGDIKVAVVRTPDGNLVGLIYNPHFKAE</sequence>
<dbReference type="EMBL" id="CP016174">
    <property type="protein sequence ID" value="ANN17154.1"/>
    <property type="molecule type" value="Genomic_DNA"/>
</dbReference>
<dbReference type="Gene3D" id="3.10.180.10">
    <property type="entry name" value="2,3-Dihydroxybiphenyl 1,2-Dioxygenase, domain 1"/>
    <property type="match status" value="1"/>
</dbReference>
<keyword evidence="3" id="KW-1185">Reference proteome</keyword>
<proteinExistence type="predicted"/>
<accession>A0A193BYA9</accession>
<dbReference type="InterPro" id="IPR004360">
    <property type="entry name" value="Glyas_Fos-R_dOase_dom"/>
</dbReference>
<dbReference type="STRING" id="31958.SD37_16895"/>
<reference evidence="2 3" key="1">
    <citation type="journal article" date="2015" name="Genome Announc.">
        <title>Draft Genome Sequence of Norvancomycin-Producing Strain Amycolatopsis orientalis CPCC200066.</title>
        <authorList>
            <person name="Lei X."/>
            <person name="Yuan F."/>
            <person name="Shi Y."/>
            <person name="Li X."/>
            <person name="Wang L."/>
            <person name="Hong B."/>
        </authorList>
    </citation>
    <scope>NUCLEOTIDE SEQUENCE [LARGE SCALE GENOMIC DNA]</scope>
    <source>
        <strain evidence="2 3">B-37</strain>
    </source>
</reference>
<dbReference type="AlphaFoldDB" id="A0A193BYA9"/>
<evidence type="ECO:0000259" key="1">
    <source>
        <dbReference type="PROSITE" id="PS51819"/>
    </source>
</evidence>
<dbReference type="RefSeq" id="WP_044850605.1">
    <property type="nucleotide sequence ID" value="NZ_CP016174.1"/>
</dbReference>